<accession>A0A934WI44</accession>
<evidence type="ECO:0000313" key="3">
    <source>
        <dbReference type="Proteomes" id="UP000706333"/>
    </source>
</evidence>
<gene>
    <name evidence="2" type="ORF">CCR87_03975</name>
</gene>
<evidence type="ECO:0000256" key="1">
    <source>
        <dbReference type="SAM" id="MobiDB-lite"/>
    </source>
</evidence>
<evidence type="ECO:0000313" key="2">
    <source>
        <dbReference type="EMBL" id="MBK5926519.1"/>
    </source>
</evidence>
<name>A0A934WI44_9RHOB</name>
<dbReference type="RefSeq" id="WP_207186545.1">
    <property type="nucleotide sequence ID" value="NZ_NHSD01000134.1"/>
</dbReference>
<keyword evidence="3" id="KW-1185">Reference proteome</keyword>
<sequence length="97" mass="10529">MGAFRRRIESLLCDPAVARRIARRLNGEQSETAPRRPARGVQGARPQDACAIAREDCPQGSIFGRCDCDGACRLMPFDLKGLLGRSAPPVLVAATRH</sequence>
<comment type="caution">
    <text evidence="2">The sequence shown here is derived from an EMBL/GenBank/DDBJ whole genome shotgun (WGS) entry which is preliminary data.</text>
</comment>
<proteinExistence type="predicted"/>
<dbReference type="AlphaFoldDB" id="A0A934WI44"/>
<protein>
    <submittedName>
        <fullName evidence="2">Uncharacterized protein</fullName>
    </submittedName>
</protein>
<dbReference type="Proteomes" id="UP000706333">
    <property type="component" value="Unassembled WGS sequence"/>
</dbReference>
<dbReference type="EMBL" id="NHSD01000134">
    <property type="protein sequence ID" value="MBK5926519.1"/>
    <property type="molecule type" value="Genomic_DNA"/>
</dbReference>
<feature type="region of interest" description="Disordered" evidence="1">
    <location>
        <begin position="25"/>
        <end position="45"/>
    </location>
</feature>
<organism evidence="2 3">
    <name type="scientific">Rhodobaculum claviforme</name>
    <dbReference type="NCBI Taxonomy" id="1549854"/>
    <lineage>
        <taxon>Bacteria</taxon>
        <taxon>Pseudomonadati</taxon>
        <taxon>Pseudomonadota</taxon>
        <taxon>Alphaproteobacteria</taxon>
        <taxon>Rhodobacterales</taxon>
        <taxon>Paracoccaceae</taxon>
        <taxon>Rhodobaculum</taxon>
    </lineage>
</organism>
<reference evidence="2" key="2">
    <citation type="journal article" date="2020" name="Microorganisms">
        <title>Osmotic Adaptation and Compatible Solute Biosynthesis of Phototrophic Bacteria as Revealed from Genome Analyses.</title>
        <authorList>
            <person name="Imhoff J.F."/>
            <person name="Rahn T."/>
            <person name="Kunzel S."/>
            <person name="Keller A."/>
            <person name="Neulinger S.C."/>
        </authorList>
    </citation>
    <scope>NUCLEOTIDE SEQUENCE</scope>
    <source>
        <strain evidence="2">LMG 28126</strain>
    </source>
</reference>
<reference evidence="2" key="1">
    <citation type="submission" date="2017-05" db="EMBL/GenBank/DDBJ databases">
        <authorList>
            <person name="Imhoff J.F."/>
            <person name="Rahn T."/>
            <person name="Kuenzel S."/>
            <person name="Neulinger S.C."/>
        </authorList>
    </citation>
    <scope>NUCLEOTIDE SEQUENCE</scope>
    <source>
        <strain evidence="2">LMG 28126</strain>
    </source>
</reference>